<evidence type="ECO:0000313" key="3">
    <source>
        <dbReference type="Proteomes" id="UP000006320"/>
    </source>
</evidence>
<evidence type="ECO:0000313" key="2">
    <source>
        <dbReference type="EMBL" id="GAC11603.1"/>
    </source>
</evidence>
<proteinExistence type="predicted"/>
<keyword evidence="1" id="KW-1133">Transmembrane helix</keyword>
<accession>A0AAV3V3W8</accession>
<feature type="transmembrane region" description="Helical" evidence="1">
    <location>
        <begin position="20"/>
        <end position="38"/>
    </location>
</feature>
<comment type="caution">
    <text evidence="2">The sequence shown here is derived from an EMBL/GenBank/DDBJ whole genome shotgun (WGS) entry which is preliminary data.</text>
</comment>
<dbReference type="EMBL" id="BAEM01000045">
    <property type="protein sequence ID" value="GAC11603.1"/>
    <property type="molecule type" value="Genomic_DNA"/>
</dbReference>
<organism evidence="2 3">
    <name type="scientific">Paraglaciecola chathamensis S18K6</name>
    <dbReference type="NCBI Taxonomy" id="1127672"/>
    <lineage>
        <taxon>Bacteria</taxon>
        <taxon>Pseudomonadati</taxon>
        <taxon>Pseudomonadota</taxon>
        <taxon>Gammaproteobacteria</taxon>
        <taxon>Alteromonadales</taxon>
        <taxon>Alteromonadaceae</taxon>
        <taxon>Paraglaciecola</taxon>
    </lineage>
</organism>
<dbReference type="Proteomes" id="UP000006320">
    <property type="component" value="Unassembled WGS sequence"/>
</dbReference>
<protein>
    <submittedName>
        <fullName evidence="2">Uncharacterized protein</fullName>
    </submittedName>
</protein>
<sequence>MKSQLRCLSSLLYGKFQPLFYSLSFTHCIMSAFVLSTGY</sequence>
<dbReference type="AlphaFoldDB" id="A0AAV3V3W8"/>
<gene>
    <name evidence="2" type="ORF">GCHA_3673</name>
</gene>
<keyword evidence="1" id="KW-0472">Membrane</keyword>
<evidence type="ECO:0000256" key="1">
    <source>
        <dbReference type="SAM" id="Phobius"/>
    </source>
</evidence>
<name>A0AAV3V3W8_9ALTE</name>
<reference evidence="2 3" key="1">
    <citation type="journal article" date="2017" name="Antonie Van Leeuwenhoek">
        <title>Rhizobium rhizosphaerae sp. nov., a novel species isolated from rice rhizosphere.</title>
        <authorList>
            <person name="Zhao J.J."/>
            <person name="Zhang J."/>
            <person name="Zhang R.J."/>
            <person name="Zhang C.W."/>
            <person name="Yin H.Q."/>
            <person name="Zhang X.X."/>
        </authorList>
    </citation>
    <scope>NUCLEOTIDE SEQUENCE [LARGE SCALE GENOMIC DNA]</scope>
    <source>
        <strain evidence="2 3">S18K6</strain>
    </source>
</reference>
<keyword evidence="1" id="KW-0812">Transmembrane</keyword>